<evidence type="ECO:0000256" key="5">
    <source>
        <dbReference type="ARBA" id="ARBA00022643"/>
    </source>
</evidence>
<evidence type="ECO:0000256" key="8">
    <source>
        <dbReference type="ARBA" id="ARBA00023004"/>
    </source>
</evidence>
<dbReference type="InterPro" id="IPR023753">
    <property type="entry name" value="FAD/NAD-binding_dom"/>
</dbReference>
<keyword evidence="7" id="KW-0560">Oxidoreductase</keyword>
<dbReference type="RefSeq" id="WP_100305271.1">
    <property type="nucleotide sequence ID" value="NZ_PGET01000001.1"/>
</dbReference>
<dbReference type="PANTHER" id="PTHR42917:SF2">
    <property type="entry name" value="2,4-DIENOYL-COA REDUCTASE [(2E)-ENOYL-COA-PRODUCING]"/>
    <property type="match status" value="1"/>
</dbReference>
<keyword evidence="5" id="KW-0288">FMN</keyword>
<accession>A0A2M8Z5T7</accession>
<dbReference type="AlphaFoldDB" id="A0A2M8Z5T7"/>
<sequence length="662" mass="72748">MSTNYKELFEPAYIGKVQIKNKLSMAPMGPVGYADALGAMNQRLQEYYVERAKGGIGLIITGICSVDLDIEGMVRPGLPCPTQNPLAFIHEAYQMNERIHTYGTKIFLQLTGGLGRSALPGFATKFIAPSENENRFDPRIKHREMTIEEIKNMIQKFVMSAVVAKKAGFDGVEIHAVHEGYLLDQFAIALFNRRTDEYGGSLENRLRVATDIVKGIKAACGPDFPVSLRYSLKSCMKGIRRGGLPGEDYEEAGKDIEEGIEAAKILVAAGYDALNVDAGTYDSWYWNHPPMYFEDGMYREFGRLVKQNVDVPVILAGRMENPEIAIEALGDSCDIIGLGRQLLTDPYYPEKVRTGRLDEIRPCLGCHEGCLGRISNAPVSCAVNPACGREKIYGLVPANKKKHVLVIGGGIAGMEAARVLAERGHRVTLCEKSGSLGGNLIPGSVPHFKRYDRALVKWYQRQLELLNVEVKMNCEITAENISRFKSDEIITATGSKPIQSKFGSEAFVTTADDILLGKAEAGINVVVIGGGLVGCETALWLAQNGTKVTVIEMLKDILGGHGALPHMNHDMLVDLLAFHEVDIYTSSTVKSIEGGKVTAETPEGERSFLADTVISAIGYRENHALYDELKDLDIPVHNIGDSQKVHNIMYSIWNSYELAREL</sequence>
<dbReference type="InterPro" id="IPR051793">
    <property type="entry name" value="NADH:flavin_oxidoreductase"/>
</dbReference>
<keyword evidence="8" id="KW-0408">Iron</keyword>
<evidence type="ECO:0000256" key="7">
    <source>
        <dbReference type="ARBA" id="ARBA00023002"/>
    </source>
</evidence>
<dbReference type="SUPFAM" id="SSF51395">
    <property type="entry name" value="FMN-linked oxidoreductases"/>
    <property type="match status" value="1"/>
</dbReference>
<dbReference type="PANTHER" id="PTHR42917">
    <property type="entry name" value="2,4-DIENOYL-COA REDUCTASE"/>
    <property type="match status" value="1"/>
</dbReference>
<comment type="similarity">
    <text evidence="3">In the N-terminal section; belongs to the NADH:flavin oxidoreductase/NADH oxidase family.</text>
</comment>
<protein>
    <submittedName>
        <fullName evidence="12">2-enoate reductase</fullName>
    </submittedName>
</protein>
<dbReference type="Pfam" id="PF07992">
    <property type="entry name" value="Pyr_redox_2"/>
    <property type="match status" value="1"/>
</dbReference>
<comment type="caution">
    <text evidence="12">The sequence shown here is derived from an EMBL/GenBank/DDBJ whole genome shotgun (WGS) entry which is preliminary data.</text>
</comment>
<evidence type="ECO:0000256" key="1">
    <source>
        <dbReference type="ARBA" id="ARBA00001917"/>
    </source>
</evidence>
<comment type="cofactor">
    <cofactor evidence="2">
        <name>[4Fe-4S] cluster</name>
        <dbReference type="ChEBI" id="CHEBI:49883"/>
    </cofactor>
</comment>
<evidence type="ECO:0000259" key="11">
    <source>
        <dbReference type="Pfam" id="PF07992"/>
    </source>
</evidence>
<dbReference type="InterPro" id="IPR013785">
    <property type="entry name" value="Aldolase_TIM"/>
</dbReference>
<evidence type="ECO:0000256" key="6">
    <source>
        <dbReference type="ARBA" id="ARBA00022723"/>
    </source>
</evidence>
<keyword evidence="6" id="KW-0479">Metal-binding</keyword>
<evidence type="ECO:0000313" key="12">
    <source>
        <dbReference type="EMBL" id="PJJ28813.1"/>
    </source>
</evidence>
<dbReference type="InterPro" id="IPR001155">
    <property type="entry name" value="OxRdtase_FMN_N"/>
</dbReference>
<feature type="domain" description="NADH:flavin oxidoreductase/NADH oxidase N-terminal" evidence="10">
    <location>
        <begin position="7"/>
        <end position="358"/>
    </location>
</feature>
<evidence type="ECO:0000259" key="10">
    <source>
        <dbReference type="Pfam" id="PF00724"/>
    </source>
</evidence>
<evidence type="ECO:0000256" key="4">
    <source>
        <dbReference type="ARBA" id="ARBA00022630"/>
    </source>
</evidence>
<evidence type="ECO:0000256" key="3">
    <source>
        <dbReference type="ARBA" id="ARBA00011048"/>
    </source>
</evidence>
<feature type="domain" description="FAD/NAD(P)-binding" evidence="11">
    <location>
        <begin position="403"/>
        <end position="634"/>
    </location>
</feature>
<dbReference type="GO" id="GO:0051536">
    <property type="term" value="F:iron-sulfur cluster binding"/>
    <property type="evidence" value="ECO:0007669"/>
    <property type="project" value="UniProtKB-KW"/>
</dbReference>
<gene>
    <name evidence="12" type="ORF">H171_2335</name>
</gene>
<dbReference type="InterPro" id="IPR036188">
    <property type="entry name" value="FAD/NAD-bd_sf"/>
</dbReference>
<reference evidence="12 13" key="1">
    <citation type="submission" date="2017-11" db="EMBL/GenBank/DDBJ databases">
        <title>Understudied soil microbes with underappreciated capabilities: Untangling the Clostridium saccharolyticum group.</title>
        <authorList>
            <person name="Leschine S."/>
        </authorList>
    </citation>
    <scope>NUCLEOTIDE SEQUENCE [LARGE SCALE GENOMIC DNA]</scope>
    <source>
        <strain evidence="12 13">18A</strain>
    </source>
</reference>
<keyword evidence="9" id="KW-0411">Iron-sulfur</keyword>
<evidence type="ECO:0000256" key="2">
    <source>
        <dbReference type="ARBA" id="ARBA00001966"/>
    </source>
</evidence>
<dbReference type="Gene3D" id="3.20.20.70">
    <property type="entry name" value="Aldolase class I"/>
    <property type="match status" value="1"/>
</dbReference>
<dbReference type="OrthoDB" id="9772736at2"/>
<dbReference type="GO" id="GO:0016491">
    <property type="term" value="F:oxidoreductase activity"/>
    <property type="evidence" value="ECO:0007669"/>
    <property type="project" value="UniProtKB-KW"/>
</dbReference>
<dbReference type="Gene3D" id="3.50.50.60">
    <property type="entry name" value="FAD/NAD(P)-binding domain"/>
    <property type="match status" value="1"/>
</dbReference>
<evidence type="ECO:0000256" key="9">
    <source>
        <dbReference type="ARBA" id="ARBA00023014"/>
    </source>
</evidence>
<dbReference type="Proteomes" id="UP000231092">
    <property type="component" value="Unassembled WGS sequence"/>
</dbReference>
<name>A0A2M8Z5T7_9FIRM</name>
<organism evidence="12 13">
    <name type="scientific">[Clostridium] celerecrescens 18A</name>
    <dbReference type="NCBI Taxonomy" id="1286362"/>
    <lineage>
        <taxon>Bacteria</taxon>
        <taxon>Bacillati</taxon>
        <taxon>Bacillota</taxon>
        <taxon>Clostridia</taxon>
        <taxon>Lachnospirales</taxon>
        <taxon>Lachnospiraceae</taxon>
        <taxon>Lacrimispora</taxon>
    </lineage>
</organism>
<dbReference type="Pfam" id="PF00724">
    <property type="entry name" value="Oxidored_FMN"/>
    <property type="match status" value="1"/>
</dbReference>
<evidence type="ECO:0000313" key="13">
    <source>
        <dbReference type="Proteomes" id="UP000231092"/>
    </source>
</evidence>
<keyword evidence="4" id="KW-0285">Flavoprotein</keyword>
<comment type="cofactor">
    <cofactor evidence="1">
        <name>FMN</name>
        <dbReference type="ChEBI" id="CHEBI:58210"/>
    </cofactor>
</comment>
<dbReference type="GO" id="GO:0046872">
    <property type="term" value="F:metal ion binding"/>
    <property type="evidence" value="ECO:0007669"/>
    <property type="project" value="UniProtKB-KW"/>
</dbReference>
<dbReference type="PRINTS" id="PR00368">
    <property type="entry name" value="FADPNR"/>
</dbReference>
<dbReference type="SUPFAM" id="SSF51905">
    <property type="entry name" value="FAD/NAD(P)-binding domain"/>
    <property type="match status" value="1"/>
</dbReference>
<proteinExistence type="inferred from homology"/>
<dbReference type="EMBL" id="PGET01000001">
    <property type="protein sequence ID" value="PJJ28813.1"/>
    <property type="molecule type" value="Genomic_DNA"/>
</dbReference>
<dbReference type="Gene3D" id="3.40.50.720">
    <property type="entry name" value="NAD(P)-binding Rossmann-like Domain"/>
    <property type="match status" value="1"/>
</dbReference>
<dbReference type="GO" id="GO:0010181">
    <property type="term" value="F:FMN binding"/>
    <property type="evidence" value="ECO:0007669"/>
    <property type="project" value="InterPro"/>
</dbReference>